<name>A0A8H5B844_9AGAR</name>
<evidence type="ECO:0000256" key="2">
    <source>
        <dbReference type="SAM" id="MobiDB-lite"/>
    </source>
</evidence>
<sequence length="1271" mass="136058">MGPRPMATEHAQSAKTLISEYERYSSHRRPSPSAALAARRPQSSTTTSTTTASASFYPAPRPASLPLKHSFKNLLGLLKKGTTGLRDRSDKSAPFPVVAAAKRTSTTDLLLSRKELPLLPLPLGDADRPILSRSQTQTGALVYLAGDAHWTFCTISLQESIIRVSWLHPDGSPCTRDISLLGCSDIRSLSNLKAGLEPAEWDALQDIKNAAVELEDKEEMKVFELLFQNSHDRRKRERFAVATVRERAKWISAFWDAILPNSQDPTRHQHEPADNIHTRMQSKEREKSQPFPIETPQKTRPRPPDLTLASSQISTRTDRSLPPLPISRAFSTVPAPLTIRNKSHSTASSPTITPGMARTGTNASSASNTLLVATHGKLPAPISPASAYSSSSGFRILSPSRFVATSPQPLVPARRSGWPQANRVGGNNSIVSSSPPNVNANRSGGEKVQRALSSSSTQSEMGTLASPSSLVRRANSASITNLSRLSVVKERLKQIERSESERAAWGISGGSGITGRGGTAGRGGIGVSQTRSRSNSTKIGSPGSKSVGRGSEERDPDARSGEREAGSQSQPGQGDGRAQGLLGRGDEHVRASVRGIGSGGDELEKDESKSNEERMESLLNLMGEQPVTDGLPQKGSLIGNPHPNTLVDEAGIVDRLETIRSALGTGVGPNVREIALGLDHQLKGAREMLGQVKDAVGVLEGRLTSSNPGHTSELGTVTTQKEGVDLSGDLMRVLLGVKKQLSGSLPALEERVKEVQAQQEQLVRLDNERSAGAVGATASRSAGANSEAMGEMGKRLEELVGLSRETATVVRGGGGKEVVKEVRAGFNGGLYSLSRRSEAACASGQLAAILTHIYPVITHLAGLMEADRAHREQQLLQQADSVRYLNELNTWLEAFVNSGSSHIQGLAASVDMLCADLGGTGAGAATLLGDVRQLVLGMKARDQSMASLQAAVNDLVVSVGSEMGRVGGDSNALAQMIEVQKREQESMLKVFTDEISDEIKGERLRFVEAMREATAINVQSKFTSAIPYIVKCQTSQPDYELTANQTLSAPLLISNRPIATDDDSNIWKLHYQHFGLHPTLHVEELKKEMGKEVFVMAQEVERLHRDKQEVEHRIAELMAFYSKQTPPPLAGLISMSNNTTASGGSHRVSEGSAVGYMPAERQRAGANQASSNQRRDMHPSASQDANSTVVQLPNMKPVVDLRMRPLGSSGGASGSSRQRHPVQGGNGRRATTATTNIGSGSGSHPAQRQSSTAPGSSQSRMRPLPPPRGSY</sequence>
<keyword evidence="4" id="KW-1185">Reference proteome</keyword>
<feature type="compositionally biased region" description="Low complexity" evidence="2">
    <location>
        <begin position="1228"/>
        <end position="1238"/>
    </location>
</feature>
<evidence type="ECO:0000256" key="1">
    <source>
        <dbReference type="SAM" id="Coils"/>
    </source>
</evidence>
<dbReference type="Proteomes" id="UP000541558">
    <property type="component" value="Unassembled WGS sequence"/>
</dbReference>
<feature type="compositionally biased region" description="Basic and acidic residues" evidence="2">
    <location>
        <begin position="265"/>
        <end position="288"/>
    </location>
</feature>
<feature type="compositionally biased region" description="Gly residues" evidence="2">
    <location>
        <begin position="507"/>
        <end position="526"/>
    </location>
</feature>
<gene>
    <name evidence="3" type="ORF">D9611_003915</name>
</gene>
<evidence type="ECO:0000313" key="4">
    <source>
        <dbReference type="Proteomes" id="UP000541558"/>
    </source>
</evidence>
<keyword evidence="1" id="KW-0175">Coiled coil</keyword>
<evidence type="ECO:0000313" key="3">
    <source>
        <dbReference type="EMBL" id="KAF5317422.1"/>
    </source>
</evidence>
<feature type="region of interest" description="Disordered" evidence="2">
    <location>
        <begin position="1161"/>
        <end position="1271"/>
    </location>
</feature>
<dbReference type="AlphaFoldDB" id="A0A8H5B844"/>
<evidence type="ECO:0008006" key="5">
    <source>
        <dbReference type="Google" id="ProtNLM"/>
    </source>
</evidence>
<organism evidence="3 4">
    <name type="scientific">Ephemerocybe angulata</name>
    <dbReference type="NCBI Taxonomy" id="980116"/>
    <lineage>
        <taxon>Eukaryota</taxon>
        <taxon>Fungi</taxon>
        <taxon>Dikarya</taxon>
        <taxon>Basidiomycota</taxon>
        <taxon>Agaricomycotina</taxon>
        <taxon>Agaricomycetes</taxon>
        <taxon>Agaricomycetidae</taxon>
        <taxon>Agaricales</taxon>
        <taxon>Agaricineae</taxon>
        <taxon>Psathyrellaceae</taxon>
        <taxon>Ephemerocybe</taxon>
    </lineage>
</organism>
<feature type="compositionally biased region" description="Low complexity" evidence="2">
    <location>
        <begin position="422"/>
        <end position="443"/>
    </location>
</feature>
<feature type="compositionally biased region" description="Polar residues" evidence="2">
    <location>
        <begin position="527"/>
        <end position="539"/>
    </location>
</feature>
<comment type="caution">
    <text evidence="3">The sequence shown here is derived from an EMBL/GenBank/DDBJ whole genome shotgun (WGS) entry which is preliminary data.</text>
</comment>
<feature type="region of interest" description="Disordered" evidence="2">
    <location>
        <begin position="503"/>
        <end position="614"/>
    </location>
</feature>
<feature type="region of interest" description="Disordered" evidence="2">
    <location>
        <begin position="413"/>
        <end position="473"/>
    </location>
</feature>
<proteinExistence type="predicted"/>
<feature type="region of interest" description="Disordered" evidence="2">
    <location>
        <begin position="21"/>
        <end position="59"/>
    </location>
</feature>
<feature type="region of interest" description="Disordered" evidence="2">
    <location>
        <begin position="261"/>
        <end position="326"/>
    </location>
</feature>
<feature type="compositionally biased region" description="Basic and acidic residues" evidence="2">
    <location>
        <begin position="550"/>
        <end position="565"/>
    </location>
</feature>
<protein>
    <recommendedName>
        <fullName evidence="5">PH domain-containing protein</fullName>
    </recommendedName>
</protein>
<feature type="coiled-coil region" evidence="1">
    <location>
        <begin position="738"/>
        <end position="768"/>
    </location>
</feature>
<feature type="compositionally biased region" description="Polar residues" evidence="2">
    <location>
        <begin position="451"/>
        <end position="473"/>
    </location>
</feature>
<feature type="compositionally biased region" description="Polar residues" evidence="2">
    <location>
        <begin position="1242"/>
        <end position="1260"/>
    </location>
</feature>
<accession>A0A8H5B844</accession>
<dbReference type="OrthoDB" id="2261329at2759"/>
<dbReference type="EMBL" id="JAACJK010000219">
    <property type="protein sequence ID" value="KAF5317422.1"/>
    <property type="molecule type" value="Genomic_DNA"/>
</dbReference>
<reference evidence="3 4" key="1">
    <citation type="journal article" date="2020" name="ISME J.">
        <title>Uncovering the hidden diversity of litter-decomposition mechanisms in mushroom-forming fungi.</title>
        <authorList>
            <person name="Floudas D."/>
            <person name="Bentzer J."/>
            <person name="Ahren D."/>
            <person name="Johansson T."/>
            <person name="Persson P."/>
            <person name="Tunlid A."/>
        </authorList>
    </citation>
    <scope>NUCLEOTIDE SEQUENCE [LARGE SCALE GENOMIC DNA]</scope>
    <source>
        <strain evidence="3 4">CBS 175.51</strain>
    </source>
</reference>
<feature type="compositionally biased region" description="Polar residues" evidence="2">
    <location>
        <begin position="1180"/>
        <end position="1191"/>
    </location>
</feature>
<feature type="compositionally biased region" description="Low complexity" evidence="2">
    <location>
        <begin position="31"/>
        <end position="55"/>
    </location>
</feature>